<reference evidence="2" key="1">
    <citation type="submission" date="2020-01" db="EMBL/GenBank/DDBJ databases">
        <title>Gastrointestinal microbiota of LL stock colony Peromyscus leucopus.</title>
        <authorList>
            <person name="Milovic A."/>
            <person name="Bassam K."/>
            <person name="Keay E."/>
            <person name="Barbour A.G."/>
        </authorList>
    </citation>
    <scope>NUCLEOTIDE SEQUENCE</scope>
    <source>
        <strain evidence="2">LL90</strain>
    </source>
</reference>
<evidence type="ECO:0000313" key="2">
    <source>
        <dbReference type="EMBL" id="QJR98197.1"/>
    </source>
</evidence>
<name>A0A6M4NMJ9_9PROT</name>
<proteinExistence type="predicted"/>
<keyword evidence="2" id="KW-0418">Kinase</keyword>
<accession>A0A6M4NMJ9</accession>
<keyword evidence="2" id="KW-0808">Transferase</keyword>
<feature type="domain" description="HPr kinase/phosphorylase C-terminal" evidence="1">
    <location>
        <begin position="5"/>
        <end position="80"/>
    </location>
</feature>
<dbReference type="InterPro" id="IPR011104">
    <property type="entry name" value="Hpr_kin/Pase_C"/>
</dbReference>
<protein>
    <submittedName>
        <fullName evidence="2">HPr kinase</fullName>
        <ecNumber evidence="2">2.7.1.-</ecNumber>
    </submittedName>
</protein>
<dbReference type="EC" id="2.7.1.-" evidence="2"/>
<organism evidence="2">
    <name type="scientific">uncultured Alphaproteobacteria bacterium</name>
    <dbReference type="NCBI Taxonomy" id="91750"/>
    <lineage>
        <taxon>Bacteria</taxon>
        <taxon>Pseudomonadati</taxon>
        <taxon>Pseudomonadota</taxon>
        <taxon>Alphaproteobacteria</taxon>
        <taxon>environmental samples</taxon>
    </lineage>
</organism>
<dbReference type="SUPFAM" id="SSF53795">
    <property type="entry name" value="PEP carboxykinase-like"/>
    <property type="match status" value="1"/>
</dbReference>
<dbReference type="Pfam" id="PF07475">
    <property type="entry name" value="Hpr_kinase_C"/>
    <property type="match status" value="1"/>
</dbReference>
<sequence>MIIENIHATAVAVQGRAVLLLGKSGSGKSDLALRLIMNKNAVLIADDRVELRSVNGVLKASCPENIKGLLEVRGLGICKFPFLQEADVLLAIQLVSDPYEIERMQEREKITFAESEIPLIKIYPFEISAVDKIALACDQ</sequence>
<dbReference type="EMBL" id="MN990729">
    <property type="protein sequence ID" value="QJR98197.1"/>
    <property type="molecule type" value="Genomic_DNA"/>
</dbReference>
<dbReference type="AlphaFoldDB" id="A0A6M4NMJ9"/>
<evidence type="ECO:0000259" key="1">
    <source>
        <dbReference type="Pfam" id="PF07475"/>
    </source>
</evidence>
<dbReference type="Gene3D" id="3.40.50.300">
    <property type="entry name" value="P-loop containing nucleotide triphosphate hydrolases"/>
    <property type="match status" value="1"/>
</dbReference>
<gene>
    <name evidence="2" type="ORF">PlAlph_2010</name>
</gene>
<dbReference type="PANTHER" id="PTHR30305:SF1">
    <property type="entry name" value="HPR KINASE_PHOSPHORYLASE"/>
    <property type="match status" value="1"/>
</dbReference>
<dbReference type="InterPro" id="IPR027417">
    <property type="entry name" value="P-loop_NTPase"/>
</dbReference>
<dbReference type="GO" id="GO:0006109">
    <property type="term" value="P:regulation of carbohydrate metabolic process"/>
    <property type="evidence" value="ECO:0007669"/>
    <property type="project" value="InterPro"/>
</dbReference>
<dbReference type="GO" id="GO:0000155">
    <property type="term" value="F:phosphorelay sensor kinase activity"/>
    <property type="evidence" value="ECO:0007669"/>
    <property type="project" value="InterPro"/>
</dbReference>
<dbReference type="CDD" id="cd01918">
    <property type="entry name" value="HprK_C"/>
    <property type="match status" value="1"/>
</dbReference>
<dbReference type="PANTHER" id="PTHR30305">
    <property type="entry name" value="PROTEIN YJDM-RELATED"/>
    <property type="match status" value="1"/>
</dbReference>
<dbReference type="GO" id="GO:0005524">
    <property type="term" value="F:ATP binding"/>
    <property type="evidence" value="ECO:0007669"/>
    <property type="project" value="InterPro"/>
</dbReference>